<reference evidence="9" key="1">
    <citation type="submission" date="2012-02" db="EMBL/GenBank/DDBJ databases">
        <title>Complete sequence of Desulfitobacterium dichloroeliminans LMG P-21439.</title>
        <authorList>
            <person name="Lucas S."/>
            <person name="Han J."/>
            <person name="Lapidus A."/>
            <person name="Cheng J.-F."/>
            <person name="Goodwin L."/>
            <person name="Pitluck S."/>
            <person name="Peters L."/>
            <person name="Ovchinnikova G."/>
            <person name="Teshima H."/>
            <person name="Detter J.C."/>
            <person name="Han C."/>
            <person name="Tapia R."/>
            <person name="Land M."/>
            <person name="Hauser L."/>
            <person name="Kyrpides N."/>
            <person name="Ivanova N."/>
            <person name="Pagani I."/>
            <person name="Kruse T."/>
            <person name="de Vos W.M."/>
            <person name="Boon N."/>
            <person name="Smidt H."/>
            <person name="Woyke T."/>
        </authorList>
    </citation>
    <scope>NUCLEOTIDE SEQUENCE [LARGE SCALE GENOMIC DNA]</scope>
    <source>
        <strain evidence="9">LMG P-21439 / DCA1</strain>
    </source>
</reference>
<dbReference type="PANTHER" id="PTHR34856">
    <property type="entry name" value="PROTEIN NRFD"/>
    <property type="match status" value="1"/>
</dbReference>
<proteinExistence type="inferred from homology"/>
<feature type="transmembrane region" description="Helical" evidence="7">
    <location>
        <begin position="165"/>
        <end position="184"/>
    </location>
</feature>
<dbReference type="PANTHER" id="PTHR34856:SF2">
    <property type="entry name" value="PROTEIN NRFD"/>
    <property type="match status" value="1"/>
</dbReference>
<sequence length="428" mass="45650">MVNNESNTRRTLMAVLAGLALIGGGFYVNQLINGLQVTGMNNSVSWGLYIVTFAFLVGLSAGGLIISSSAYVLKIERLKSVAPIGVVVAVACIIGAAAMIMADVGHPERVLNIVFGGRFTSPIAWDFLVISIYLLVGLYECWIFFSNKWKGESEEKREHKLAKAAIFSLPIALLVHSITAWIFGLQVGKPYWDTALMAPIFISSAVVSGVGLLLLVAHFGRKVGIPGLDKENLGTLAKVLVGFIFLDLFLLFCDLFTLVYSGGTVQAEAALLILTGKFAPLLWFELIVGMVVPLFILGNKSTNRSTGWLAIAGLLVMVAVFLKRINIILPGFLVENISFAPGVSTGRFVESTGNFFEAGQTSFSLIPSYVPTFSEIAITVGVLSLVAFIIVYGTGLVRNMGAQTDVNAGNAASRKVVGGKNLTSGVAK</sequence>
<dbReference type="RefSeq" id="WP_015262145.1">
    <property type="nucleotide sequence ID" value="NC_019903.1"/>
</dbReference>
<dbReference type="GO" id="GO:0005886">
    <property type="term" value="C:plasma membrane"/>
    <property type="evidence" value="ECO:0007669"/>
    <property type="project" value="UniProtKB-SubCell"/>
</dbReference>
<dbReference type="Proteomes" id="UP000010797">
    <property type="component" value="Chromosome"/>
</dbReference>
<protein>
    <submittedName>
        <fullName evidence="8">Polysulfide reductase</fullName>
    </submittedName>
</protein>
<keyword evidence="9" id="KW-1185">Reference proteome</keyword>
<dbReference type="InterPro" id="IPR052049">
    <property type="entry name" value="Electron_transfer_protein"/>
</dbReference>
<keyword evidence="3" id="KW-1003">Cell membrane</keyword>
<dbReference type="eggNOG" id="COG5557">
    <property type="taxonomic scope" value="Bacteria"/>
</dbReference>
<dbReference type="EMBL" id="CP003344">
    <property type="protein sequence ID" value="AGA69155.1"/>
    <property type="molecule type" value="Genomic_DNA"/>
</dbReference>
<comment type="subcellular location">
    <subcellularLocation>
        <location evidence="1">Cell membrane</location>
        <topology evidence="1">Multi-pass membrane protein</topology>
    </subcellularLocation>
</comment>
<dbReference type="Pfam" id="PF03916">
    <property type="entry name" value="NrfD"/>
    <property type="match status" value="1"/>
</dbReference>
<keyword evidence="4 7" id="KW-0812">Transmembrane</keyword>
<dbReference type="KEGG" id="ddl:Desdi_1666"/>
<feature type="transmembrane region" description="Helical" evidence="7">
    <location>
        <begin position="122"/>
        <end position="145"/>
    </location>
</feature>
<feature type="transmembrane region" description="Helical" evidence="7">
    <location>
        <begin position="309"/>
        <end position="329"/>
    </location>
</feature>
<keyword evidence="6 7" id="KW-0472">Membrane</keyword>
<evidence type="ECO:0000256" key="2">
    <source>
        <dbReference type="ARBA" id="ARBA00008929"/>
    </source>
</evidence>
<feature type="transmembrane region" description="Helical" evidence="7">
    <location>
        <begin position="80"/>
        <end position="102"/>
    </location>
</feature>
<accession>L0F801</accession>
<dbReference type="STRING" id="871963.Desdi_1666"/>
<evidence type="ECO:0000256" key="1">
    <source>
        <dbReference type="ARBA" id="ARBA00004651"/>
    </source>
</evidence>
<evidence type="ECO:0000313" key="8">
    <source>
        <dbReference type="EMBL" id="AGA69155.1"/>
    </source>
</evidence>
<evidence type="ECO:0000256" key="6">
    <source>
        <dbReference type="ARBA" id="ARBA00023136"/>
    </source>
</evidence>
<evidence type="ECO:0000256" key="4">
    <source>
        <dbReference type="ARBA" id="ARBA00022692"/>
    </source>
</evidence>
<feature type="transmembrane region" description="Helical" evidence="7">
    <location>
        <begin position="48"/>
        <end position="73"/>
    </location>
</feature>
<feature type="transmembrane region" description="Helical" evidence="7">
    <location>
        <begin position="239"/>
        <end position="260"/>
    </location>
</feature>
<feature type="transmembrane region" description="Helical" evidence="7">
    <location>
        <begin position="12"/>
        <end position="28"/>
    </location>
</feature>
<evidence type="ECO:0000256" key="3">
    <source>
        <dbReference type="ARBA" id="ARBA00022475"/>
    </source>
</evidence>
<comment type="similarity">
    <text evidence="2">Belongs to the NrfD family.</text>
</comment>
<feature type="transmembrane region" description="Helical" evidence="7">
    <location>
        <begin position="196"/>
        <end position="219"/>
    </location>
</feature>
<dbReference type="AlphaFoldDB" id="L0F801"/>
<dbReference type="Gene3D" id="1.20.1630.10">
    <property type="entry name" value="Formate dehydrogenase/DMSO reductase domain"/>
    <property type="match status" value="1"/>
</dbReference>
<feature type="transmembrane region" description="Helical" evidence="7">
    <location>
        <begin position="280"/>
        <end position="297"/>
    </location>
</feature>
<dbReference type="InterPro" id="IPR005614">
    <property type="entry name" value="NrfD-like"/>
</dbReference>
<name>L0F801_DESDL</name>
<organism evidence="8 9">
    <name type="scientific">Desulfitobacterium dichloroeliminans (strain LMG P-21439 / DCA1)</name>
    <dbReference type="NCBI Taxonomy" id="871963"/>
    <lineage>
        <taxon>Bacteria</taxon>
        <taxon>Bacillati</taxon>
        <taxon>Bacillota</taxon>
        <taxon>Clostridia</taxon>
        <taxon>Eubacteriales</taxon>
        <taxon>Desulfitobacteriaceae</taxon>
        <taxon>Desulfitobacterium</taxon>
    </lineage>
</organism>
<evidence type="ECO:0000313" key="9">
    <source>
        <dbReference type="Proteomes" id="UP000010797"/>
    </source>
</evidence>
<dbReference type="HOGENOM" id="CLU_045348_4_0_9"/>
<evidence type="ECO:0000256" key="7">
    <source>
        <dbReference type="SAM" id="Phobius"/>
    </source>
</evidence>
<feature type="transmembrane region" description="Helical" evidence="7">
    <location>
        <begin position="376"/>
        <end position="397"/>
    </location>
</feature>
<gene>
    <name evidence="8" type="ordered locus">Desdi_1666</name>
</gene>
<evidence type="ECO:0000256" key="5">
    <source>
        <dbReference type="ARBA" id="ARBA00022989"/>
    </source>
</evidence>
<keyword evidence="5 7" id="KW-1133">Transmembrane helix</keyword>